<accession>A0A2V0RAE4</accession>
<name>A0A2V0RAE4_9ZZZZ</name>
<sequence length="384" mass="41304">MADIAPKLATYPSPPSDRTDGLYNPLVDWYEWMLAEGANGDPLWQLFDFAGPPTHMVVLNKIKSDLKQLTVFQPGTASGVALPLPGGGPPMAEPGDDAKEAFLRSSILYQAITNPAGFIFGQAIGGEMAGVEPHVAAKMFAAWMTEAAAAENVASLEKLSDMLGDPTEFSDALASDGYFLRLIRWDNGNRVNVFSFAGATFAATDETVPMHELLALSKMLLASSPVETAPINGRHLINERTGAWMPRAEHMIMLNRCMSGMGLISNELCQGAVVPAGVPPLLFNGLEPDPDGGPNVDTGEFPPMVDKGVKEAAAYMESLAVFAQLILPDSSIFDEYRDRMVDMSKSQLPYASGDVYMRLAELDVFSTAAIRLLNSVGELRTKVA</sequence>
<reference evidence="1" key="1">
    <citation type="submission" date="2017-04" db="EMBL/GenBank/DDBJ databases">
        <title>Unveiling RNA virosphere associated with marine microorganisms.</title>
        <authorList>
            <person name="Urayama S."/>
            <person name="Takaki Y."/>
            <person name="Nishi S."/>
            <person name="Yoshida Y."/>
            <person name="Deguchi S."/>
            <person name="Takai K."/>
            <person name="Nunoura T."/>
        </authorList>
    </citation>
    <scope>NUCLEOTIDE SEQUENCE</scope>
</reference>
<dbReference type="AlphaFoldDB" id="A0A2V0RAE4"/>
<proteinExistence type="predicted"/>
<evidence type="ECO:0000313" key="1">
    <source>
        <dbReference type="EMBL" id="GBH22296.1"/>
    </source>
</evidence>
<organism evidence="1">
    <name type="scientific">viral metagenome</name>
    <dbReference type="NCBI Taxonomy" id="1070528"/>
    <lineage>
        <taxon>unclassified sequences</taxon>
        <taxon>metagenomes</taxon>
        <taxon>organismal metagenomes</taxon>
    </lineage>
</organism>
<protein>
    <submittedName>
        <fullName evidence="1">Uncharacterized protein</fullName>
    </submittedName>
</protein>
<comment type="caution">
    <text evidence="1">The sequence shown here is derived from an EMBL/GenBank/DDBJ whole genome shotgun (WGS) entry which is preliminary data.</text>
</comment>
<dbReference type="EMBL" id="BDQB01000185">
    <property type="protein sequence ID" value="GBH22296.1"/>
    <property type="molecule type" value="Genomic_RNA"/>
</dbReference>